<reference evidence="2 3" key="1">
    <citation type="submission" date="2022-12" db="EMBL/GenBank/DDBJ databases">
        <title>Chromosome-level genome assembly of true bugs.</title>
        <authorList>
            <person name="Ma L."/>
            <person name="Li H."/>
        </authorList>
    </citation>
    <scope>NUCLEOTIDE SEQUENCE [LARGE SCALE GENOMIC DNA]</scope>
    <source>
        <strain evidence="2">Lab_2022b</strain>
    </source>
</reference>
<feature type="transmembrane region" description="Helical" evidence="1">
    <location>
        <begin position="6"/>
        <end position="24"/>
    </location>
</feature>
<evidence type="ECO:0000313" key="3">
    <source>
        <dbReference type="Proteomes" id="UP001461498"/>
    </source>
</evidence>
<evidence type="ECO:0000256" key="1">
    <source>
        <dbReference type="SAM" id="Phobius"/>
    </source>
</evidence>
<dbReference type="AlphaFoldDB" id="A0AAW1DHL8"/>
<keyword evidence="1" id="KW-1133">Transmembrane helix</keyword>
<dbReference type="EMBL" id="JAPXFL010000004">
    <property type="protein sequence ID" value="KAK9507945.1"/>
    <property type="molecule type" value="Genomic_DNA"/>
</dbReference>
<organism evidence="2 3">
    <name type="scientific">Rhynocoris fuscipes</name>
    <dbReference type="NCBI Taxonomy" id="488301"/>
    <lineage>
        <taxon>Eukaryota</taxon>
        <taxon>Metazoa</taxon>
        <taxon>Ecdysozoa</taxon>
        <taxon>Arthropoda</taxon>
        <taxon>Hexapoda</taxon>
        <taxon>Insecta</taxon>
        <taxon>Pterygota</taxon>
        <taxon>Neoptera</taxon>
        <taxon>Paraneoptera</taxon>
        <taxon>Hemiptera</taxon>
        <taxon>Heteroptera</taxon>
        <taxon>Panheteroptera</taxon>
        <taxon>Cimicomorpha</taxon>
        <taxon>Reduviidae</taxon>
        <taxon>Harpactorinae</taxon>
        <taxon>Harpactorini</taxon>
        <taxon>Rhynocoris</taxon>
    </lineage>
</organism>
<evidence type="ECO:0000313" key="2">
    <source>
        <dbReference type="EMBL" id="KAK9507945.1"/>
    </source>
</evidence>
<accession>A0AAW1DHL8</accession>
<name>A0AAW1DHL8_9HEMI</name>
<keyword evidence="1" id="KW-0812">Transmembrane</keyword>
<keyword evidence="1" id="KW-0472">Membrane</keyword>
<dbReference type="Proteomes" id="UP001461498">
    <property type="component" value="Unassembled WGS sequence"/>
</dbReference>
<sequence length="79" mass="9382">MHYLLPSSFIIELIHIIFVIFFFYHEFESERIFPLYLISHLMVSNMANLDGHILKTLGYCNEFLSDSYSGIIYLHINHV</sequence>
<keyword evidence="3" id="KW-1185">Reference proteome</keyword>
<proteinExistence type="predicted"/>
<gene>
    <name evidence="2" type="ORF">O3M35_007701</name>
</gene>
<comment type="caution">
    <text evidence="2">The sequence shown here is derived from an EMBL/GenBank/DDBJ whole genome shotgun (WGS) entry which is preliminary data.</text>
</comment>
<protein>
    <submittedName>
        <fullName evidence="2">Uncharacterized protein</fullName>
    </submittedName>
</protein>